<dbReference type="WBParaSite" id="SBAD_0001224901-mRNA-1">
    <property type="protein sequence ID" value="SBAD_0001224901-mRNA-1"/>
    <property type="gene ID" value="SBAD_0001224901"/>
</dbReference>
<gene>
    <name evidence="1" type="ORF">SBAD_LOCUS11853</name>
</gene>
<evidence type="ECO:0000313" key="2">
    <source>
        <dbReference type="Proteomes" id="UP000270296"/>
    </source>
</evidence>
<dbReference type="EMBL" id="UZAM01016497">
    <property type="protein sequence ID" value="VDP43500.1"/>
    <property type="molecule type" value="Genomic_DNA"/>
</dbReference>
<keyword evidence="2" id="KW-1185">Reference proteome</keyword>
<dbReference type="AlphaFoldDB" id="A0A183J7K5"/>
<proteinExistence type="predicted"/>
<reference evidence="3" key="1">
    <citation type="submission" date="2016-06" db="UniProtKB">
        <authorList>
            <consortium name="WormBaseParasite"/>
        </authorList>
    </citation>
    <scope>IDENTIFICATION</scope>
</reference>
<name>A0A183J7K5_9BILA</name>
<organism evidence="3">
    <name type="scientific">Soboliphyme baturini</name>
    <dbReference type="NCBI Taxonomy" id="241478"/>
    <lineage>
        <taxon>Eukaryota</taxon>
        <taxon>Metazoa</taxon>
        <taxon>Ecdysozoa</taxon>
        <taxon>Nematoda</taxon>
        <taxon>Enoplea</taxon>
        <taxon>Dorylaimia</taxon>
        <taxon>Dioctophymatida</taxon>
        <taxon>Dioctophymatoidea</taxon>
        <taxon>Soboliphymatidae</taxon>
        <taxon>Soboliphyme</taxon>
    </lineage>
</organism>
<protein>
    <submittedName>
        <fullName evidence="1 3">Uncharacterized protein</fullName>
    </submittedName>
</protein>
<evidence type="ECO:0000313" key="3">
    <source>
        <dbReference type="WBParaSite" id="SBAD_0001224901-mRNA-1"/>
    </source>
</evidence>
<reference evidence="1 2" key="2">
    <citation type="submission" date="2018-11" db="EMBL/GenBank/DDBJ databases">
        <authorList>
            <consortium name="Pathogen Informatics"/>
        </authorList>
    </citation>
    <scope>NUCLEOTIDE SEQUENCE [LARGE SCALE GENOMIC DNA]</scope>
</reference>
<sequence>MSGAREAVRIRCQTAGPSGVCFDEAFPRDSTGPLTRHGLGADDDMLCRAMRCCSVALWVIWSGEMTLDALNKSHIITSLLLHHFANCVMRPDP</sequence>
<accession>A0A183J7K5</accession>
<evidence type="ECO:0000313" key="1">
    <source>
        <dbReference type="EMBL" id="VDP43500.1"/>
    </source>
</evidence>
<dbReference type="Proteomes" id="UP000270296">
    <property type="component" value="Unassembled WGS sequence"/>
</dbReference>